<keyword evidence="2" id="KW-1133">Transmembrane helix</keyword>
<dbReference type="InterPro" id="IPR041522">
    <property type="entry name" value="CdaR_GGDEF"/>
</dbReference>
<evidence type="ECO:0000256" key="2">
    <source>
        <dbReference type="SAM" id="Phobius"/>
    </source>
</evidence>
<dbReference type="PANTHER" id="PTHR33744:SF1">
    <property type="entry name" value="DNA-BINDING TRANSCRIPTIONAL ACTIVATOR ADER"/>
    <property type="match status" value="1"/>
</dbReference>
<sequence>MDISLNEPQLDRLETEHFTAALFTAFISGAGLAGIVQTAAGLLRNPVIVFDASFRIVAHSGREDIDDYIWSENIRKGYCSYDFIAAVNRMDSVRRGKQSDASYEVACEETSNTKLISKIKVGGKPIGNVLLLGCKHSFRPIDSELLTLTATVLAEEMGKSSYYRNAKNIKVEDIICGLLEQQLQDSNTLQERLQSADLRLGKDLLVLLFDLTGYVDSGRYDDYLRERLQYLFPGSPCAYYEGRIVLIHNGSLSRELAFGPLQEFLGQTGVSLGISSMFSSLNQCRLHYLQALSAIRIGRILCPERQLTYYADVQLYELLPAEVLSGGEQCYRHPELRKLQEYDAAHQSNLYHTFYIYLKHNRNMQLASEELYIHRNTLRYKLDQISRQLETGFTDSEKMLAYYVSYKIADFCDKAREQQAQQEALPLR</sequence>
<protein>
    <recommendedName>
        <fullName evidence="7">PucR C-terminal helix-turn-helix domain-containing protein</fullName>
    </recommendedName>
</protein>
<evidence type="ECO:0008006" key="7">
    <source>
        <dbReference type="Google" id="ProtNLM"/>
    </source>
</evidence>
<evidence type="ECO:0000313" key="5">
    <source>
        <dbReference type="EMBL" id="NOU83525.1"/>
    </source>
</evidence>
<dbReference type="EMBL" id="WHOB01000093">
    <property type="protein sequence ID" value="NOU83525.1"/>
    <property type="molecule type" value="Genomic_DNA"/>
</dbReference>
<dbReference type="InterPro" id="IPR051448">
    <property type="entry name" value="CdaR-like_regulators"/>
</dbReference>
<comment type="caution">
    <text evidence="5">The sequence shown here is derived from an EMBL/GenBank/DDBJ whole genome shotgun (WGS) entry which is preliminary data.</text>
</comment>
<dbReference type="Pfam" id="PF13556">
    <property type="entry name" value="HTH_30"/>
    <property type="match status" value="1"/>
</dbReference>
<dbReference type="Gene3D" id="1.10.10.2840">
    <property type="entry name" value="PucR C-terminal helix-turn-helix domain"/>
    <property type="match status" value="1"/>
</dbReference>
<reference evidence="5 6" key="1">
    <citation type="submission" date="2019-10" db="EMBL/GenBank/DDBJ databases">
        <title>Description of Paenibacillus terricola sp. nov.</title>
        <authorList>
            <person name="Carlier A."/>
            <person name="Qi S."/>
        </authorList>
    </citation>
    <scope>NUCLEOTIDE SEQUENCE [LARGE SCALE GENOMIC DNA]</scope>
    <source>
        <strain evidence="5 6">LMG 31459</strain>
    </source>
</reference>
<feature type="domain" description="CdaR GGDEF-like" evidence="4">
    <location>
        <begin position="185"/>
        <end position="297"/>
    </location>
</feature>
<name>A0ABX1YUU9_9BACL</name>
<evidence type="ECO:0000259" key="4">
    <source>
        <dbReference type="Pfam" id="PF17853"/>
    </source>
</evidence>
<keyword evidence="2" id="KW-0812">Transmembrane</keyword>
<dbReference type="Proteomes" id="UP000596857">
    <property type="component" value="Unassembled WGS sequence"/>
</dbReference>
<comment type="similarity">
    <text evidence="1">Belongs to the CdaR family.</text>
</comment>
<gene>
    <name evidence="5" type="ORF">GC101_32200</name>
</gene>
<keyword evidence="2" id="KW-0472">Membrane</keyword>
<evidence type="ECO:0000313" key="6">
    <source>
        <dbReference type="Proteomes" id="UP000596857"/>
    </source>
</evidence>
<evidence type="ECO:0000256" key="1">
    <source>
        <dbReference type="ARBA" id="ARBA00006754"/>
    </source>
</evidence>
<dbReference type="InterPro" id="IPR042070">
    <property type="entry name" value="PucR_C-HTH_sf"/>
</dbReference>
<dbReference type="RefSeq" id="WP_171720639.1">
    <property type="nucleotide sequence ID" value="NZ_WHOB01000093.1"/>
</dbReference>
<evidence type="ECO:0000259" key="3">
    <source>
        <dbReference type="Pfam" id="PF13556"/>
    </source>
</evidence>
<dbReference type="InterPro" id="IPR025736">
    <property type="entry name" value="PucR_C-HTH_dom"/>
</dbReference>
<accession>A0ABX1YUU9</accession>
<proteinExistence type="inferred from homology"/>
<keyword evidence="6" id="KW-1185">Reference proteome</keyword>
<feature type="transmembrane region" description="Helical" evidence="2">
    <location>
        <begin position="20"/>
        <end position="43"/>
    </location>
</feature>
<organism evidence="5 6">
    <name type="scientific">Paenibacillus phytohabitans</name>
    <dbReference type="NCBI Taxonomy" id="2654978"/>
    <lineage>
        <taxon>Bacteria</taxon>
        <taxon>Bacillati</taxon>
        <taxon>Bacillota</taxon>
        <taxon>Bacilli</taxon>
        <taxon>Bacillales</taxon>
        <taxon>Paenibacillaceae</taxon>
        <taxon>Paenibacillus</taxon>
    </lineage>
</organism>
<feature type="domain" description="PucR C-terminal helix-turn-helix" evidence="3">
    <location>
        <begin position="350"/>
        <end position="408"/>
    </location>
</feature>
<dbReference type="PANTHER" id="PTHR33744">
    <property type="entry name" value="CARBOHYDRATE DIACID REGULATOR"/>
    <property type="match status" value="1"/>
</dbReference>
<dbReference type="Pfam" id="PF17853">
    <property type="entry name" value="GGDEF_2"/>
    <property type="match status" value="1"/>
</dbReference>